<keyword evidence="2" id="KW-1185">Reference proteome</keyword>
<dbReference type="OrthoDB" id="5396913at2"/>
<evidence type="ECO:0000313" key="1">
    <source>
        <dbReference type="EMBL" id="ADD68905.1"/>
    </source>
</evidence>
<evidence type="ECO:0000313" key="2">
    <source>
        <dbReference type="Proteomes" id="UP000002012"/>
    </source>
</evidence>
<dbReference type="KEGG" id="dap:Dacet_2143"/>
<proteinExistence type="predicted"/>
<sequence length="160" mass="18052" precursor="true">MRFVLTIAVWAVILSAVGFLFSARSDIDRVQEVNGSTNTYPVTFELTTTFSVEEDPFALQIDDTASPFILTLDGEVILSKKQGIKDREMFITEKYELKPGRHELFIKANPSDTSLNNAVHIRVLQNGNPINENTYWFTPGQTVNAAHSFTLETKDNKDEH</sequence>
<accession>D4H2B4</accession>
<name>D4H2B4_DENA2</name>
<dbReference type="InParanoid" id="D4H2B4"/>
<dbReference type="EMBL" id="CP001968">
    <property type="protein sequence ID" value="ADD68905.1"/>
    <property type="molecule type" value="Genomic_DNA"/>
</dbReference>
<organism evidence="1 2">
    <name type="scientific">Denitrovibrio acetiphilus (strain DSM 12809 / NBRC 114555 / N2460)</name>
    <dbReference type="NCBI Taxonomy" id="522772"/>
    <lineage>
        <taxon>Bacteria</taxon>
        <taxon>Pseudomonadati</taxon>
        <taxon>Deferribacterota</taxon>
        <taxon>Deferribacteres</taxon>
        <taxon>Deferribacterales</taxon>
        <taxon>Geovibrionaceae</taxon>
        <taxon>Denitrovibrio</taxon>
    </lineage>
</organism>
<dbReference type="RefSeq" id="WP_013011408.1">
    <property type="nucleotide sequence ID" value="NC_013943.1"/>
</dbReference>
<dbReference type="AlphaFoldDB" id="D4H2B4"/>
<protein>
    <submittedName>
        <fullName evidence="1">Uncharacterized protein</fullName>
    </submittedName>
</protein>
<dbReference type="Proteomes" id="UP000002012">
    <property type="component" value="Chromosome"/>
</dbReference>
<dbReference type="PaxDb" id="522772-Dacet_2143"/>
<dbReference type="eggNOG" id="ENOG5033JV9">
    <property type="taxonomic scope" value="Bacteria"/>
</dbReference>
<dbReference type="HOGENOM" id="CLU_1583829_0_0_0"/>
<reference evidence="1 2" key="1">
    <citation type="journal article" date="2010" name="Stand. Genomic Sci.">
        <title>Complete genome sequence of Denitrovibrio acetiphilus type strain (N2460).</title>
        <authorList>
            <person name="Kiss H."/>
            <person name="Lang E."/>
            <person name="Lapidus A."/>
            <person name="Copeland A."/>
            <person name="Nolan M."/>
            <person name="Glavina Del Rio T."/>
            <person name="Chen F."/>
            <person name="Lucas S."/>
            <person name="Tice H."/>
            <person name="Cheng J.F."/>
            <person name="Han C."/>
            <person name="Goodwin L."/>
            <person name="Pitluck S."/>
            <person name="Liolios K."/>
            <person name="Pati A."/>
            <person name="Ivanova N."/>
            <person name="Mavromatis K."/>
            <person name="Chen A."/>
            <person name="Palaniappan K."/>
            <person name="Land M."/>
            <person name="Hauser L."/>
            <person name="Chang Y.J."/>
            <person name="Jeffries C.D."/>
            <person name="Detter J.C."/>
            <person name="Brettin T."/>
            <person name="Spring S."/>
            <person name="Rohde M."/>
            <person name="Goker M."/>
            <person name="Woyke T."/>
            <person name="Bristow J."/>
            <person name="Eisen J.A."/>
            <person name="Markowitz V."/>
            <person name="Hugenholtz P."/>
            <person name="Kyrpides N.C."/>
            <person name="Klenk H.P."/>
        </authorList>
    </citation>
    <scope>NUCLEOTIDE SEQUENCE [LARGE SCALE GENOMIC DNA]</scope>
    <source>
        <strain evidence="2">DSM 12809 / NBRC 114555 / N2460</strain>
    </source>
</reference>
<dbReference type="STRING" id="522772.Dacet_2143"/>
<gene>
    <name evidence="1" type="ordered locus">Dacet_2143</name>
</gene>